<sequence>MSCCSKHCEPVLNLPRSRARQTWIEFQSPPRECWEEEGLWGSVRMHIERSVANTSCRKELQEDLLKYRQKKILEAAQRRTSLKKCCRDLREYNISLAALLSEDGTRMSSRGEMEIITERLYSNIFPPLKASPNESVVVRISGGVFVYGIVDYGEKGDSINFFLIAVKNGPEDMA</sequence>
<dbReference type="EMBL" id="JAVFWL010000004">
    <property type="protein sequence ID" value="KAK6748531.1"/>
    <property type="molecule type" value="Genomic_DNA"/>
</dbReference>
<organism evidence="1 2">
    <name type="scientific">Necator americanus</name>
    <name type="common">Human hookworm</name>
    <dbReference type="NCBI Taxonomy" id="51031"/>
    <lineage>
        <taxon>Eukaryota</taxon>
        <taxon>Metazoa</taxon>
        <taxon>Ecdysozoa</taxon>
        <taxon>Nematoda</taxon>
        <taxon>Chromadorea</taxon>
        <taxon>Rhabditida</taxon>
        <taxon>Rhabditina</taxon>
        <taxon>Rhabditomorpha</taxon>
        <taxon>Strongyloidea</taxon>
        <taxon>Ancylostomatidae</taxon>
        <taxon>Bunostominae</taxon>
        <taxon>Necator</taxon>
    </lineage>
</organism>
<accession>A0ABR1DES3</accession>
<keyword evidence="2" id="KW-1185">Reference proteome</keyword>
<evidence type="ECO:0000313" key="1">
    <source>
        <dbReference type="EMBL" id="KAK6748531.1"/>
    </source>
</evidence>
<gene>
    <name evidence="1" type="primary">Necator_chrIV.g14555</name>
    <name evidence="1" type="ORF">RB195_001261</name>
</gene>
<evidence type="ECO:0000313" key="2">
    <source>
        <dbReference type="Proteomes" id="UP001303046"/>
    </source>
</evidence>
<reference evidence="1 2" key="1">
    <citation type="submission" date="2023-08" db="EMBL/GenBank/DDBJ databases">
        <title>A Necator americanus chromosomal reference genome.</title>
        <authorList>
            <person name="Ilik V."/>
            <person name="Petrzelkova K.J."/>
            <person name="Pardy F."/>
            <person name="Fuh T."/>
            <person name="Niatou-Singa F.S."/>
            <person name="Gouil Q."/>
            <person name="Baker L."/>
            <person name="Ritchie M.E."/>
            <person name="Jex A.R."/>
            <person name="Gazzola D."/>
            <person name="Li H."/>
            <person name="Toshio Fujiwara R."/>
            <person name="Zhan B."/>
            <person name="Aroian R.V."/>
            <person name="Pafco B."/>
            <person name="Schwarz E.M."/>
        </authorList>
    </citation>
    <scope>NUCLEOTIDE SEQUENCE [LARGE SCALE GENOMIC DNA]</scope>
    <source>
        <strain evidence="1 2">Aroian</strain>
        <tissue evidence="1">Whole animal</tissue>
    </source>
</reference>
<comment type="caution">
    <text evidence="1">The sequence shown here is derived from an EMBL/GenBank/DDBJ whole genome shotgun (WGS) entry which is preliminary data.</text>
</comment>
<proteinExistence type="predicted"/>
<name>A0ABR1DES3_NECAM</name>
<protein>
    <submittedName>
        <fullName evidence="1">Uncharacterized protein</fullName>
    </submittedName>
</protein>
<dbReference type="Proteomes" id="UP001303046">
    <property type="component" value="Unassembled WGS sequence"/>
</dbReference>